<dbReference type="EMBL" id="JADCNM010000011">
    <property type="protein sequence ID" value="KAG0462180.1"/>
    <property type="molecule type" value="Genomic_DNA"/>
</dbReference>
<evidence type="ECO:0000313" key="3">
    <source>
        <dbReference type="Proteomes" id="UP000639772"/>
    </source>
</evidence>
<organism evidence="2 3">
    <name type="scientific">Vanilla planifolia</name>
    <name type="common">Vanilla</name>
    <dbReference type="NCBI Taxonomy" id="51239"/>
    <lineage>
        <taxon>Eukaryota</taxon>
        <taxon>Viridiplantae</taxon>
        <taxon>Streptophyta</taxon>
        <taxon>Embryophyta</taxon>
        <taxon>Tracheophyta</taxon>
        <taxon>Spermatophyta</taxon>
        <taxon>Magnoliopsida</taxon>
        <taxon>Liliopsida</taxon>
        <taxon>Asparagales</taxon>
        <taxon>Orchidaceae</taxon>
        <taxon>Vanilloideae</taxon>
        <taxon>Vanilleae</taxon>
        <taxon>Vanilla</taxon>
    </lineage>
</organism>
<dbReference type="PANTHER" id="PTHR31374:SF304">
    <property type="entry name" value="OS04G0537100 PROTEIN"/>
    <property type="match status" value="1"/>
</dbReference>
<evidence type="ECO:0000313" key="2">
    <source>
        <dbReference type="EMBL" id="KAG0462180.1"/>
    </source>
</evidence>
<dbReference type="AlphaFoldDB" id="A0A835Q0W1"/>
<reference evidence="2 3" key="1">
    <citation type="journal article" date="2020" name="Nat. Food">
        <title>A phased Vanilla planifolia genome enables genetic improvement of flavour and production.</title>
        <authorList>
            <person name="Hasing T."/>
            <person name="Tang H."/>
            <person name="Brym M."/>
            <person name="Khazi F."/>
            <person name="Huang T."/>
            <person name="Chambers A.H."/>
        </authorList>
    </citation>
    <scope>NUCLEOTIDE SEQUENCE [LARGE SCALE GENOMIC DNA]</scope>
    <source>
        <tissue evidence="2">Leaf</tissue>
    </source>
</reference>
<accession>A0A835Q0W1</accession>
<sequence length="183" mass="21198">MKQGLFSLYPPLQEPLVGAAQKMHVRKAGGFRLGRSLVRFWRWNFLDCRERGYQRLKPVHRPSTTMRRLSRWAGFLKRQFWWPTMLGCGTVEEEALPPKGHLAVYVCGVEMDRELPPQRYVVPVVFVNHPLFGELLKEAEEGLGFHHLGGITIPCSIFRFELVQARIAAGIGRRSGLRRYRRL</sequence>
<dbReference type="Proteomes" id="UP000639772">
    <property type="component" value="Chromosome 11"/>
</dbReference>
<dbReference type="OrthoDB" id="779945at2759"/>
<name>A0A835Q0W1_VANPL</name>
<protein>
    <submittedName>
        <fullName evidence="2">Uncharacterized protein</fullName>
    </submittedName>
</protein>
<dbReference type="GO" id="GO:0009733">
    <property type="term" value="P:response to auxin"/>
    <property type="evidence" value="ECO:0007669"/>
    <property type="project" value="InterPro"/>
</dbReference>
<dbReference type="InterPro" id="IPR003676">
    <property type="entry name" value="SAUR_fam"/>
</dbReference>
<dbReference type="Pfam" id="PF02519">
    <property type="entry name" value="Auxin_inducible"/>
    <property type="match status" value="1"/>
</dbReference>
<comment type="caution">
    <text evidence="2">The sequence shown here is derived from an EMBL/GenBank/DDBJ whole genome shotgun (WGS) entry which is preliminary data.</text>
</comment>
<dbReference type="PANTHER" id="PTHR31374">
    <property type="entry name" value="AUXIN-INDUCED PROTEIN-LIKE-RELATED"/>
    <property type="match status" value="1"/>
</dbReference>
<gene>
    <name evidence="2" type="ORF">HPP92_020656</name>
</gene>
<evidence type="ECO:0000256" key="1">
    <source>
        <dbReference type="ARBA" id="ARBA00006974"/>
    </source>
</evidence>
<proteinExistence type="inferred from homology"/>
<comment type="similarity">
    <text evidence="1">Belongs to the ARG7 family.</text>
</comment>